<accession>A0A1G8AG73</accession>
<evidence type="ECO:0000313" key="3">
    <source>
        <dbReference type="Proteomes" id="UP000198822"/>
    </source>
</evidence>
<evidence type="ECO:0000256" key="1">
    <source>
        <dbReference type="SAM" id="SignalP"/>
    </source>
</evidence>
<dbReference type="RefSeq" id="WP_092501920.1">
    <property type="nucleotide sequence ID" value="NZ_LT629695.1"/>
</dbReference>
<dbReference type="AlphaFoldDB" id="A0A1G8AG73"/>
<dbReference type="PROSITE" id="PS51257">
    <property type="entry name" value="PROKAR_LIPOPROTEIN"/>
    <property type="match status" value="1"/>
</dbReference>
<evidence type="ECO:0000313" key="2">
    <source>
        <dbReference type="EMBL" id="SDH19836.1"/>
    </source>
</evidence>
<sequence>MRRASALLAAVVALALAGCVVAPPPIPDRGAAIGLSGHLVLIDLPPTAEVGDPMTQVVCATSSASVSIGDQDRGHIVAMTTTADASCPDEEALNGRVPTWGPGDALPADAVPVDVAGAVEAHRFAFEYTECTNSCSTMTREVLLAVLDDDVAVMLLTRRVDAATFDRWVESVAIV</sequence>
<feature type="chain" id="PRO_5044497591" evidence="1">
    <location>
        <begin position="23"/>
        <end position="175"/>
    </location>
</feature>
<keyword evidence="3" id="KW-1185">Reference proteome</keyword>
<name>A0A1G8AG73_9MICO</name>
<gene>
    <name evidence="2" type="ORF">SAMN04489720_0366</name>
</gene>
<dbReference type="Proteomes" id="UP000198822">
    <property type="component" value="Chromosome I"/>
</dbReference>
<dbReference type="OrthoDB" id="4298239at2"/>
<protein>
    <submittedName>
        <fullName evidence="2">Uncharacterized protein</fullName>
    </submittedName>
</protein>
<reference evidence="3" key="1">
    <citation type="submission" date="2016-10" db="EMBL/GenBank/DDBJ databases">
        <authorList>
            <person name="Varghese N."/>
            <person name="Submissions S."/>
        </authorList>
    </citation>
    <scope>NUCLEOTIDE SEQUENCE [LARGE SCALE GENOMIC DNA]</scope>
    <source>
        <strain evidence="3">DSM 22002</strain>
    </source>
</reference>
<feature type="signal peptide" evidence="1">
    <location>
        <begin position="1"/>
        <end position="22"/>
    </location>
</feature>
<keyword evidence="1" id="KW-0732">Signal</keyword>
<organism evidence="2 3">
    <name type="scientific">Agrococcus jejuensis</name>
    <dbReference type="NCBI Taxonomy" id="399736"/>
    <lineage>
        <taxon>Bacteria</taxon>
        <taxon>Bacillati</taxon>
        <taxon>Actinomycetota</taxon>
        <taxon>Actinomycetes</taxon>
        <taxon>Micrococcales</taxon>
        <taxon>Microbacteriaceae</taxon>
        <taxon>Agrococcus</taxon>
    </lineage>
</organism>
<dbReference type="EMBL" id="LT629695">
    <property type="protein sequence ID" value="SDH19836.1"/>
    <property type="molecule type" value="Genomic_DNA"/>
</dbReference>
<proteinExistence type="predicted"/>